<sequence>MVVVHVLLVYTSTGISLNAGNIRDAYNERFTSDVVSLAIAYNTP</sequence>
<dbReference type="EMBL" id="JAPMOU010000035">
    <property type="protein sequence ID" value="MDE1464473.1"/>
    <property type="molecule type" value="Genomic_DNA"/>
</dbReference>
<proteinExistence type="predicted"/>
<reference evidence="1 2" key="1">
    <citation type="submission" date="2022-11" db="EMBL/GenBank/DDBJ databases">
        <title>Spartinivicinus poritis sp. nov., isolated from scleractinian coral Porites lutea.</title>
        <authorList>
            <person name="Zhang G."/>
            <person name="Cai L."/>
            <person name="Wei Q."/>
        </authorList>
    </citation>
    <scope>NUCLEOTIDE SEQUENCE [LARGE SCALE GENOMIC DNA]</scope>
    <source>
        <strain evidence="1 2">A2-2</strain>
    </source>
</reference>
<keyword evidence="2" id="KW-1185">Reference proteome</keyword>
<dbReference type="RefSeq" id="WP_274690799.1">
    <property type="nucleotide sequence ID" value="NZ_JAPMOU010000035.1"/>
</dbReference>
<gene>
    <name evidence="1" type="ORF">ORQ98_21150</name>
</gene>
<comment type="caution">
    <text evidence="1">The sequence shown here is derived from an EMBL/GenBank/DDBJ whole genome shotgun (WGS) entry which is preliminary data.</text>
</comment>
<evidence type="ECO:0000313" key="1">
    <source>
        <dbReference type="EMBL" id="MDE1464473.1"/>
    </source>
</evidence>
<evidence type="ECO:0000313" key="2">
    <source>
        <dbReference type="Proteomes" id="UP001528823"/>
    </source>
</evidence>
<name>A0ABT5UGB5_9GAMM</name>
<dbReference type="Proteomes" id="UP001528823">
    <property type="component" value="Unassembled WGS sequence"/>
</dbReference>
<protein>
    <submittedName>
        <fullName evidence="1">Uncharacterized protein</fullName>
    </submittedName>
</protein>
<accession>A0ABT5UGB5</accession>
<organism evidence="1 2">
    <name type="scientific">Spartinivicinus poritis</name>
    <dbReference type="NCBI Taxonomy" id="2994640"/>
    <lineage>
        <taxon>Bacteria</taxon>
        <taxon>Pseudomonadati</taxon>
        <taxon>Pseudomonadota</taxon>
        <taxon>Gammaproteobacteria</taxon>
        <taxon>Oceanospirillales</taxon>
        <taxon>Zooshikellaceae</taxon>
        <taxon>Spartinivicinus</taxon>
    </lineage>
</organism>